<dbReference type="InParanoid" id="A0A168QJH4"/>
<gene>
    <name evidence="3" type="primary">ABSGL_10736.1 scaffold 12033</name>
</gene>
<accession>A0A168QJH4</accession>
<name>A0A168QJH4_ABSGL</name>
<dbReference type="PANTHER" id="PTHR31735:SF1">
    <property type="entry name" value="VACUOLAR MEMBRANE PROTEIN YPL162C"/>
    <property type="match status" value="1"/>
</dbReference>
<dbReference type="InterPro" id="IPR022127">
    <property type="entry name" value="STIMATE/YPL162C"/>
</dbReference>
<evidence type="ECO:0008006" key="5">
    <source>
        <dbReference type="Google" id="ProtNLM"/>
    </source>
</evidence>
<dbReference type="AlphaFoldDB" id="A0A168QJH4"/>
<dbReference type="Pfam" id="PF12400">
    <property type="entry name" value="STIMATE"/>
    <property type="match status" value="1"/>
</dbReference>
<dbReference type="PANTHER" id="PTHR31735">
    <property type="entry name" value="VACUOLAR MEMBRANE PROTEIN YPL162C"/>
    <property type="match status" value="1"/>
</dbReference>
<organism evidence="3">
    <name type="scientific">Absidia glauca</name>
    <name type="common">Pin mould</name>
    <dbReference type="NCBI Taxonomy" id="4829"/>
    <lineage>
        <taxon>Eukaryota</taxon>
        <taxon>Fungi</taxon>
        <taxon>Fungi incertae sedis</taxon>
        <taxon>Mucoromycota</taxon>
        <taxon>Mucoromycotina</taxon>
        <taxon>Mucoromycetes</taxon>
        <taxon>Mucorales</taxon>
        <taxon>Cunninghamellaceae</taxon>
        <taxon>Absidia</taxon>
    </lineage>
</organism>
<evidence type="ECO:0000256" key="2">
    <source>
        <dbReference type="SAM" id="Phobius"/>
    </source>
</evidence>
<feature type="compositionally biased region" description="Polar residues" evidence="1">
    <location>
        <begin position="312"/>
        <end position="325"/>
    </location>
</feature>
<feature type="transmembrane region" description="Helical" evidence="2">
    <location>
        <begin position="94"/>
        <end position="115"/>
    </location>
</feature>
<dbReference type="Proteomes" id="UP000078561">
    <property type="component" value="Unassembled WGS sequence"/>
</dbReference>
<evidence type="ECO:0000256" key="1">
    <source>
        <dbReference type="SAM" id="MobiDB-lite"/>
    </source>
</evidence>
<feature type="transmembrane region" description="Helical" evidence="2">
    <location>
        <begin position="62"/>
        <end position="82"/>
    </location>
</feature>
<evidence type="ECO:0000313" key="3">
    <source>
        <dbReference type="EMBL" id="SAM04870.1"/>
    </source>
</evidence>
<feature type="compositionally biased region" description="Low complexity" evidence="1">
    <location>
        <begin position="326"/>
        <end position="336"/>
    </location>
</feature>
<dbReference type="EMBL" id="LT554417">
    <property type="protein sequence ID" value="SAM04870.1"/>
    <property type="molecule type" value="Genomic_DNA"/>
</dbReference>
<reference evidence="3" key="1">
    <citation type="submission" date="2016-04" db="EMBL/GenBank/DDBJ databases">
        <authorList>
            <person name="Evans L.H."/>
            <person name="Alamgir A."/>
            <person name="Owens N."/>
            <person name="Weber N.D."/>
            <person name="Virtaneva K."/>
            <person name="Barbian K."/>
            <person name="Babar A."/>
            <person name="Rosenke K."/>
        </authorList>
    </citation>
    <scope>NUCLEOTIDE SEQUENCE [LARGE SCALE GENOMIC DNA]</scope>
    <source>
        <strain evidence="3">CBS 101.48</strain>
    </source>
</reference>
<feature type="region of interest" description="Disordered" evidence="1">
    <location>
        <begin position="297"/>
        <end position="354"/>
    </location>
</feature>
<feature type="region of interest" description="Disordered" evidence="1">
    <location>
        <begin position="242"/>
        <end position="263"/>
    </location>
</feature>
<keyword evidence="2" id="KW-0812">Transmembrane</keyword>
<dbReference type="OrthoDB" id="431202at2759"/>
<keyword evidence="2" id="KW-0472">Membrane</keyword>
<dbReference type="STRING" id="4829.A0A168QJH4"/>
<feature type="transmembrane region" description="Helical" evidence="2">
    <location>
        <begin position="190"/>
        <end position="213"/>
    </location>
</feature>
<proteinExistence type="predicted"/>
<feature type="transmembrane region" description="Helical" evidence="2">
    <location>
        <begin position="151"/>
        <end position="170"/>
    </location>
</feature>
<protein>
    <recommendedName>
        <fullName evidence="5">Vacuolar membrane protein</fullName>
    </recommendedName>
</protein>
<feature type="compositionally biased region" description="Acidic residues" evidence="1">
    <location>
        <begin position="242"/>
        <end position="260"/>
    </location>
</feature>
<keyword evidence="4" id="KW-1185">Reference proteome</keyword>
<evidence type="ECO:0000313" key="4">
    <source>
        <dbReference type="Proteomes" id="UP000078561"/>
    </source>
</evidence>
<sequence length="354" mass="40207">MHHNTTLLARQERQEGCKLLDGFAIGVQLLLACIAFSTLILKRQREKPRRPLRVWGFDVSKQLVGGVVVHTLNLAMSYISGYPLDDNGPSNPCVWYWLHIFVDTTLGTAIIWGMLKLSQYVTRHYGLSGFQTGVYGTPPFRKQLKRWGKQLLVYVTSLIVMKLVVLLLFKLCPWLEGFGEWILGWTLENYKLQVVFVMLIFPLIMNITQFWIVDTIVKHNAYHTPIYLDEAMDEDLLVPIYDEENDNDDDANDDDDDDDMFGDHHYTYTDDSNHWSPFIPSPLNDGEQDAVSLSSSLKPLTGHQDSDPYFKTEQSTNPWTDSGSVTAATATNAASAENIFTEDHTSLPPSSHSR</sequence>
<feature type="transmembrane region" description="Helical" evidence="2">
    <location>
        <begin position="20"/>
        <end position="41"/>
    </location>
</feature>
<dbReference type="GO" id="GO:0016020">
    <property type="term" value="C:membrane"/>
    <property type="evidence" value="ECO:0007669"/>
    <property type="project" value="TreeGrafter"/>
</dbReference>
<keyword evidence="2" id="KW-1133">Transmembrane helix</keyword>